<feature type="transmembrane region" description="Helical" evidence="1">
    <location>
        <begin position="141"/>
        <end position="161"/>
    </location>
</feature>
<sequence>MKSNNIFINVMIILLAVAAVAGTFYLADNNPAKEEGVINDATDVLASGAATEAGREARDPIINTEQGNMLVFFFTLGGLVAGGLVGFNWRRLMTGNENPKSSATGRVGILAGFILVGAWIILAAFEAFSGNPIFNPELGDVVLFIFISSGSVIGIIAGYQYQKYAVVKNGRAGTQLIG</sequence>
<gene>
    <name evidence="2" type="ORF">V8247_01950</name>
</gene>
<evidence type="ECO:0000313" key="3">
    <source>
        <dbReference type="Proteomes" id="UP001375370"/>
    </source>
</evidence>
<name>A0ABZ2J9H4_9CHLR</name>
<keyword evidence="1" id="KW-0812">Transmembrane</keyword>
<organism evidence="2 3">
    <name type="scientific">Candidatus Dehalogenimonas loeffleri</name>
    <dbReference type="NCBI Taxonomy" id="3127115"/>
    <lineage>
        <taxon>Bacteria</taxon>
        <taxon>Bacillati</taxon>
        <taxon>Chloroflexota</taxon>
        <taxon>Dehalococcoidia</taxon>
        <taxon>Dehalococcoidales</taxon>
        <taxon>Dehalococcoidaceae</taxon>
        <taxon>Dehalogenimonas</taxon>
    </lineage>
</organism>
<keyword evidence="1" id="KW-0472">Membrane</keyword>
<dbReference type="RefSeq" id="WP_338738243.1">
    <property type="nucleotide sequence ID" value="NZ_CP146612.1"/>
</dbReference>
<keyword evidence="3" id="KW-1185">Reference proteome</keyword>
<reference evidence="2 3" key="1">
    <citation type="submission" date="2024-03" db="EMBL/GenBank/DDBJ databases">
        <title>A Dehalogenimonas Isolated from Estuarine Sediments Dihaloeliminates Chlorinated Alkanes.</title>
        <authorList>
            <person name="Yang Y."/>
            <person name="Wang H."/>
        </authorList>
    </citation>
    <scope>NUCLEOTIDE SEQUENCE [LARGE SCALE GENOMIC DNA]</scope>
    <source>
        <strain evidence="2 3">W</strain>
    </source>
</reference>
<evidence type="ECO:0000313" key="2">
    <source>
        <dbReference type="EMBL" id="WWX25756.1"/>
    </source>
</evidence>
<feature type="transmembrane region" description="Helical" evidence="1">
    <location>
        <begin position="69"/>
        <end position="87"/>
    </location>
</feature>
<feature type="transmembrane region" description="Helical" evidence="1">
    <location>
        <begin position="7"/>
        <end position="27"/>
    </location>
</feature>
<accession>A0ABZ2J9H4</accession>
<keyword evidence="1" id="KW-1133">Transmembrane helix</keyword>
<evidence type="ECO:0000256" key="1">
    <source>
        <dbReference type="SAM" id="Phobius"/>
    </source>
</evidence>
<feature type="transmembrane region" description="Helical" evidence="1">
    <location>
        <begin position="107"/>
        <end position="129"/>
    </location>
</feature>
<dbReference type="EMBL" id="CP146612">
    <property type="protein sequence ID" value="WWX25756.1"/>
    <property type="molecule type" value="Genomic_DNA"/>
</dbReference>
<proteinExistence type="predicted"/>
<protein>
    <submittedName>
        <fullName evidence="2">Uncharacterized protein</fullName>
    </submittedName>
</protein>
<dbReference type="Proteomes" id="UP001375370">
    <property type="component" value="Chromosome"/>
</dbReference>